<dbReference type="Proteomes" id="UP001527090">
    <property type="component" value="Unassembled WGS sequence"/>
</dbReference>
<sequence>MTTSMNASETMLSRHSVRKYVPHTPIASSELNEILELAGSAPSAWNLQHWRFLVFQQEDTKQKLLPIAYNQQQVVDCSAVIAVLGDTQANLMASELYGEQLQAGNISQQVHDTLVGNINRAYASSEQVGTEAAILNSSLAAMQLMLAAKAKGWDTCSMGGFSKEQFVTEFNIPSRYVPVMLITLGKAAAPAHATSRLPLERTVFHESFPANQ</sequence>
<dbReference type="AlphaFoldDB" id="A0A383R7I1"/>
<evidence type="ECO:0000313" key="4">
    <source>
        <dbReference type="EMBL" id="MCY9531294.1"/>
    </source>
</evidence>
<dbReference type="EMBL" id="LS992241">
    <property type="protein sequence ID" value="SYX82910.1"/>
    <property type="molecule type" value="Genomic_DNA"/>
</dbReference>
<evidence type="ECO:0000259" key="3">
    <source>
        <dbReference type="Pfam" id="PF00881"/>
    </source>
</evidence>
<keyword evidence="7" id="KW-1185">Reference proteome</keyword>
<dbReference type="EC" id="1.6.99.3" evidence="5"/>
<dbReference type="PANTHER" id="PTHR43673">
    <property type="entry name" value="NAD(P)H NITROREDUCTASE YDGI-RELATED"/>
    <property type="match status" value="1"/>
</dbReference>
<dbReference type="CDD" id="cd02137">
    <property type="entry name" value="MhqN-like"/>
    <property type="match status" value="1"/>
</dbReference>
<dbReference type="EMBL" id="JAMDLY010000014">
    <property type="protein sequence ID" value="MCY9531294.1"/>
    <property type="molecule type" value="Genomic_DNA"/>
</dbReference>
<dbReference type="SUPFAM" id="SSF55469">
    <property type="entry name" value="FMN-dependent nitroreductase-like"/>
    <property type="match status" value="1"/>
</dbReference>
<dbReference type="PANTHER" id="PTHR43673:SF3">
    <property type="entry name" value="NAD(P)H NITROREDUCTASE YODC-RELATED"/>
    <property type="match status" value="1"/>
</dbReference>
<reference evidence="4 7" key="3">
    <citation type="submission" date="2022-05" db="EMBL/GenBank/DDBJ databases">
        <title>Genome Sequencing of Bee-Associated Microbes.</title>
        <authorList>
            <person name="Dunlap C."/>
        </authorList>
    </citation>
    <scope>NUCLEOTIDE SEQUENCE [LARGE SCALE GENOMIC DNA]</scope>
    <source>
        <strain evidence="4 7">NRRL NRS-750</strain>
    </source>
</reference>
<keyword evidence="2 5" id="KW-0560">Oxidoreductase</keyword>
<organism evidence="5 6">
    <name type="scientific">Paenibacillus alvei</name>
    <name type="common">Bacillus alvei</name>
    <dbReference type="NCBI Taxonomy" id="44250"/>
    <lineage>
        <taxon>Bacteria</taxon>
        <taxon>Bacillati</taxon>
        <taxon>Bacillota</taxon>
        <taxon>Bacilli</taxon>
        <taxon>Bacillales</taxon>
        <taxon>Paenibacillaceae</taxon>
        <taxon>Paenibacillus</taxon>
    </lineage>
</organism>
<proteinExistence type="inferred from homology"/>
<dbReference type="InterPro" id="IPR000415">
    <property type="entry name" value="Nitroreductase-like"/>
</dbReference>
<evidence type="ECO:0000256" key="1">
    <source>
        <dbReference type="ARBA" id="ARBA00007118"/>
    </source>
</evidence>
<dbReference type="Pfam" id="PF00881">
    <property type="entry name" value="Nitroreductase"/>
    <property type="match status" value="1"/>
</dbReference>
<comment type="similarity">
    <text evidence="1">Belongs to the nitroreductase family.</text>
</comment>
<feature type="domain" description="Nitroreductase" evidence="3">
    <location>
        <begin position="13"/>
        <end position="186"/>
    </location>
</feature>
<evidence type="ECO:0000313" key="7">
    <source>
        <dbReference type="Proteomes" id="UP001527090"/>
    </source>
</evidence>
<evidence type="ECO:0000256" key="2">
    <source>
        <dbReference type="ARBA" id="ARBA00023002"/>
    </source>
</evidence>
<name>A0A383R7I1_PAEAL</name>
<dbReference type="Gene3D" id="3.40.109.10">
    <property type="entry name" value="NADH Oxidase"/>
    <property type="match status" value="1"/>
</dbReference>
<protein>
    <submittedName>
        <fullName evidence="4">Nitroreductase family protein</fullName>
    </submittedName>
    <submittedName>
        <fullName evidence="5">Water forming NADH oxidase (Nitroreductase)</fullName>
        <ecNumber evidence="5">1.6.99.3</ecNumber>
    </submittedName>
</protein>
<evidence type="ECO:0000313" key="5">
    <source>
        <dbReference type="EMBL" id="SYX82910.1"/>
    </source>
</evidence>
<evidence type="ECO:0000313" key="6">
    <source>
        <dbReference type="Proteomes" id="UP000304148"/>
    </source>
</evidence>
<accession>A0A383R7I1</accession>
<dbReference type="Proteomes" id="UP000304148">
    <property type="component" value="Chromosome"/>
</dbReference>
<gene>
    <name evidence="5" type="primary">noxC</name>
    <name evidence="4" type="ORF">M5X04_18460</name>
    <name evidence="5" type="ORF">PBLR_11332</name>
</gene>
<dbReference type="RefSeq" id="WP_021256446.1">
    <property type="nucleotide sequence ID" value="NZ_JAMDLY010000014.1"/>
</dbReference>
<reference evidence="6" key="1">
    <citation type="submission" date="2018-08" db="EMBL/GenBank/DDBJ databases">
        <authorList>
            <person name="Chevrot R."/>
        </authorList>
    </citation>
    <scope>NUCLEOTIDE SEQUENCE [LARGE SCALE GENOMIC DNA]</scope>
</reference>
<reference evidence="5" key="2">
    <citation type="submission" date="2018-08" db="EMBL/GenBank/DDBJ databases">
        <authorList>
            <person name="Ferrada E.E."/>
            <person name="Latorre B.A."/>
        </authorList>
    </citation>
    <scope>NUCLEOTIDE SEQUENCE</scope>
    <source>
        <strain evidence="5">Paenibacillus B-LR1</strain>
    </source>
</reference>
<dbReference type="InterPro" id="IPR029479">
    <property type="entry name" value="Nitroreductase"/>
</dbReference>
<dbReference type="GO" id="GO:0016491">
    <property type="term" value="F:oxidoreductase activity"/>
    <property type="evidence" value="ECO:0007669"/>
    <property type="project" value="UniProtKB-KW"/>
</dbReference>